<dbReference type="GeneID" id="28768703"/>
<feature type="compositionally biased region" description="Polar residues" evidence="1">
    <location>
        <begin position="19"/>
        <end position="43"/>
    </location>
</feature>
<accession>A0A177C080</accession>
<dbReference type="OrthoDB" id="3791965at2759"/>
<sequence length="287" mass="31993">MSELQSTNGRTERAATDACSEQQTPTQNEPLANSTNSKSTPSEDPNGYVFTPDFDFRSAAKKLKCDEDPDAVVSAIGILLEELHDCKMKIDFFETLFGYRAEHLMAYDVHLLRHDDIMFYGQRRLQGRALQQAMLEKNGHEPSLAELKGKSVILTVPEDHYDFAVVLPMKAKQRHAQDAQDVEENAGASTEDAAIELQRKTPAVRKAADREQLRNILSQDQDPAGHCAGDEMLPTPRKAAADAVEAQKNPTEEDAAPTEDRERKRKRAIVASDDEEDEQSAKASKFH</sequence>
<keyword evidence="3" id="KW-1185">Reference proteome</keyword>
<evidence type="ECO:0000313" key="3">
    <source>
        <dbReference type="Proteomes" id="UP000077069"/>
    </source>
</evidence>
<dbReference type="RefSeq" id="XP_018031559.1">
    <property type="nucleotide sequence ID" value="XM_018185217.1"/>
</dbReference>
<name>A0A177C080_9PLEO</name>
<proteinExistence type="predicted"/>
<evidence type="ECO:0000313" key="2">
    <source>
        <dbReference type="EMBL" id="OAG01194.1"/>
    </source>
</evidence>
<dbReference type="Proteomes" id="UP000077069">
    <property type="component" value="Unassembled WGS sequence"/>
</dbReference>
<feature type="region of interest" description="Disordered" evidence="1">
    <location>
        <begin position="1"/>
        <end position="48"/>
    </location>
</feature>
<gene>
    <name evidence="2" type="ORF">CC84DRAFT_1263212</name>
</gene>
<dbReference type="InParanoid" id="A0A177C080"/>
<feature type="region of interest" description="Disordered" evidence="1">
    <location>
        <begin position="176"/>
        <end position="287"/>
    </location>
</feature>
<organism evidence="2 3">
    <name type="scientific">Paraphaeosphaeria sporulosa</name>
    <dbReference type="NCBI Taxonomy" id="1460663"/>
    <lineage>
        <taxon>Eukaryota</taxon>
        <taxon>Fungi</taxon>
        <taxon>Dikarya</taxon>
        <taxon>Ascomycota</taxon>
        <taxon>Pezizomycotina</taxon>
        <taxon>Dothideomycetes</taxon>
        <taxon>Pleosporomycetidae</taxon>
        <taxon>Pleosporales</taxon>
        <taxon>Massarineae</taxon>
        <taxon>Didymosphaeriaceae</taxon>
        <taxon>Paraphaeosphaeria</taxon>
    </lineage>
</organism>
<dbReference type="EMBL" id="KV441558">
    <property type="protein sequence ID" value="OAG01194.1"/>
    <property type="molecule type" value="Genomic_DNA"/>
</dbReference>
<dbReference type="AlphaFoldDB" id="A0A177C080"/>
<evidence type="ECO:0000256" key="1">
    <source>
        <dbReference type="SAM" id="MobiDB-lite"/>
    </source>
</evidence>
<reference evidence="2 3" key="1">
    <citation type="submission" date="2016-05" db="EMBL/GenBank/DDBJ databases">
        <title>Comparative analysis of secretome profiles of manganese(II)-oxidizing ascomycete fungi.</title>
        <authorList>
            <consortium name="DOE Joint Genome Institute"/>
            <person name="Zeiner C.A."/>
            <person name="Purvine S.O."/>
            <person name="Zink E.M."/>
            <person name="Wu S."/>
            <person name="Pasa-Tolic L."/>
            <person name="Chaput D.L."/>
            <person name="Haridas S."/>
            <person name="Grigoriev I.V."/>
            <person name="Santelli C.M."/>
            <person name="Hansel C.M."/>
        </authorList>
    </citation>
    <scope>NUCLEOTIDE SEQUENCE [LARGE SCALE GENOMIC DNA]</scope>
    <source>
        <strain evidence="2 3">AP3s5-JAC2a</strain>
    </source>
</reference>
<protein>
    <submittedName>
        <fullName evidence="2">Uncharacterized protein</fullName>
    </submittedName>
</protein>